<organism evidence="1 2">
    <name type="scientific">Paraburkholderia guartelaensis</name>
    <dbReference type="NCBI Taxonomy" id="2546446"/>
    <lineage>
        <taxon>Bacteria</taxon>
        <taxon>Pseudomonadati</taxon>
        <taxon>Pseudomonadota</taxon>
        <taxon>Betaproteobacteria</taxon>
        <taxon>Burkholderiales</taxon>
        <taxon>Burkholderiaceae</taxon>
        <taxon>Paraburkholderia</taxon>
    </lineage>
</organism>
<protein>
    <submittedName>
        <fullName evidence="1">Uncharacterized protein</fullName>
    </submittedName>
</protein>
<dbReference type="RefSeq" id="WP_406953318.1">
    <property type="nucleotide sequence ID" value="NZ_JAYMRW010000012.1"/>
</dbReference>
<gene>
    <name evidence="1" type="ORF">VSR33_25400</name>
</gene>
<comment type="caution">
    <text evidence="1">The sequence shown here is derived from an EMBL/GenBank/DDBJ whole genome shotgun (WGS) entry which is preliminary data.</text>
</comment>
<name>A0ABU9SHK2_9BURK</name>
<evidence type="ECO:0000313" key="2">
    <source>
        <dbReference type="Proteomes" id="UP001390669"/>
    </source>
</evidence>
<sequence length="96" mass="10867">MRAAARDTATRATTGMRAVTTVARRGATIRDDVRRECDVRRHCIVLRVLARHRAAHGKQREQADEKEAIDDWHDERNRGVTRLTNAMIAHGLIEVG</sequence>
<accession>A0ABU9SHK2</accession>
<reference evidence="1 2" key="1">
    <citation type="submission" date="2024-01" db="EMBL/GenBank/DDBJ databases">
        <title>The diversity of rhizobia nodulating Mimosa spp. in eleven states of Brazil covering several biomes is determined by host plant, location, and edaphic factors.</title>
        <authorList>
            <person name="Rouws L."/>
            <person name="Barauna A."/>
            <person name="Beukes C."/>
            <person name="De Faria S.M."/>
            <person name="Gross E."/>
            <person name="Dos Reis Junior F.B."/>
            <person name="Simon M."/>
            <person name="Maluk M."/>
            <person name="Odee D.W."/>
            <person name="Kenicer G."/>
            <person name="Young J.P.W."/>
            <person name="Reis V.M."/>
            <person name="Zilli J."/>
            <person name="James E.K."/>
        </authorList>
    </citation>
    <scope>NUCLEOTIDE SEQUENCE [LARGE SCALE GENOMIC DNA]</scope>
    <source>
        <strain evidence="1 2">JPY164</strain>
    </source>
</reference>
<dbReference type="Proteomes" id="UP001390669">
    <property type="component" value="Unassembled WGS sequence"/>
</dbReference>
<dbReference type="EMBL" id="JAYMRW010000012">
    <property type="protein sequence ID" value="MEM5450822.1"/>
    <property type="molecule type" value="Genomic_DNA"/>
</dbReference>
<proteinExistence type="predicted"/>
<keyword evidence="2" id="KW-1185">Reference proteome</keyword>
<evidence type="ECO:0000313" key="1">
    <source>
        <dbReference type="EMBL" id="MEM5450822.1"/>
    </source>
</evidence>